<dbReference type="PANTHER" id="PTHR30221">
    <property type="entry name" value="SMALL-CONDUCTANCE MECHANOSENSITIVE CHANNEL"/>
    <property type="match status" value="1"/>
</dbReference>
<keyword evidence="3 6" id="KW-0812">Transmembrane</keyword>
<evidence type="ECO:0000256" key="3">
    <source>
        <dbReference type="ARBA" id="ARBA00022692"/>
    </source>
</evidence>
<sequence length="284" mass="32686">MEFLHDLVNQHNIVLVLIIVGISVALFLLNNRIKAQIEKSGKKLKLERTHLNFLKNASSFFLLLTIIILALSVFPSSKKYGNTLFASAGVIAAVLSFSAQHAFANIISGIFIVIFRPFRVGDVIEIGGYDVMGEVQDITLRHTIIKDYYNKRVIIPNQTISTDRIVNSDIDDHAICRYLEFPFPQDVDYDHASDIIREIGAKHPLSMDYRTEEHLKEGRPYIKIRIVRIEKHAIVLRAYLWAETSDKSFVLKCDVLEECLRRFQKEGIRIALLDDQREEKRLNY</sequence>
<gene>
    <name evidence="8" type="ORF">BC781_101844</name>
</gene>
<dbReference type="InterPro" id="IPR045275">
    <property type="entry name" value="MscS_archaea/bacteria_type"/>
</dbReference>
<dbReference type="Gene3D" id="2.30.30.60">
    <property type="match status" value="1"/>
</dbReference>
<dbReference type="InterPro" id="IPR006685">
    <property type="entry name" value="MscS_channel_2nd"/>
</dbReference>
<dbReference type="InterPro" id="IPR011066">
    <property type="entry name" value="MscS_channel_C_sf"/>
</dbReference>
<dbReference type="AlphaFoldDB" id="A0A315ZH26"/>
<reference evidence="8 9" key="1">
    <citation type="submission" date="2018-03" db="EMBL/GenBank/DDBJ databases">
        <title>Genomic Encyclopedia of Archaeal and Bacterial Type Strains, Phase II (KMG-II): from individual species to whole genera.</title>
        <authorList>
            <person name="Goeker M."/>
        </authorList>
    </citation>
    <scope>NUCLEOTIDE SEQUENCE [LARGE SCALE GENOMIC DNA]</scope>
    <source>
        <strain evidence="8 9">DSM 28229</strain>
    </source>
</reference>
<comment type="caution">
    <text evidence="8">The sequence shown here is derived from an EMBL/GenBank/DDBJ whole genome shotgun (WGS) entry which is preliminary data.</text>
</comment>
<name>A0A315ZH26_SEDFL</name>
<evidence type="ECO:0000256" key="2">
    <source>
        <dbReference type="ARBA" id="ARBA00022475"/>
    </source>
</evidence>
<feature type="domain" description="Mechanosensitive ion channel MscS" evidence="7">
    <location>
        <begin position="103"/>
        <end position="167"/>
    </location>
</feature>
<dbReference type="OrthoDB" id="9809206at2"/>
<dbReference type="PANTHER" id="PTHR30221:SF1">
    <property type="entry name" value="SMALL-CONDUCTANCE MECHANOSENSITIVE CHANNEL"/>
    <property type="match status" value="1"/>
</dbReference>
<evidence type="ECO:0000256" key="1">
    <source>
        <dbReference type="ARBA" id="ARBA00004651"/>
    </source>
</evidence>
<dbReference type="InterPro" id="IPR023408">
    <property type="entry name" value="MscS_beta-dom_sf"/>
</dbReference>
<dbReference type="InterPro" id="IPR010920">
    <property type="entry name" value="LSM_dom_sf"/>
</dbReference>
<dbReference type="Gene3D" id="3.30.70.100">
    <property type="match status" value="1"/>
</dbReference>
<evidence type="ECO:0000313" key="9">
    <source>
        <dbReference type="Proteomes" id="UP000245535"/>
    </source>
</evidence>
<protein>
    <submittedName>
        <fullName evidence="8">Small-conductance mechanosensitive channel</fullName>
    </submittedName>
</protein>
<dbReference type="GO" id="GO:0005886">
    <property type="term" value="C:plasma membrane"/>
    <property type="evidence" value="ECO:0007669"/>
    <property type="project" value="UniProtKB-SubCell"/>
</dbReference>
<dbReference type="RefSeq" id="WP_109615963.1">
    <property type="nucleotide sequence ID" value="NZ_QGDO01000001.1"/>
</dbReference>
<dbReference type="SUPFAM" id="SSF82689">
    <property type="entry name" value="Mechanosensitive channel protein MscS (YggB), C-terminal domain"/>
    <property type="match status" value="1"/>
</dbReference>
<comment type="subcellular location">
    <subcellularLocation>
        <location evidence="1">Cell membrane</location>
        <topology evidence="1">Multi-pass membrane protein</topology>
    </subcellularLocation>
</comment>
<dbReference type="SUPFAM" id="SSF50182">
    <property type="entry name" value="Sm-like ribonucleoproteins"/>
    <property type="match status" value="1"/>
</dbReference>
<organism evidence="8 9">
    <name type="scientific">Sediminitomix flava</name>
    <dbReference type="NCBI Taxonomy" id="379075"/>
    <lineage>
        <taxon>Bacteria</taxon>
        <taxon>Pseudomonadati</taxon>
        <taxon>Bacteroidota</taxon>
        <taxon>Cytophagia</taxon>
        <taxon>Cytophagales</taxon>
        <taxon>Flammeovirgaceae</taxon>
        <taxon>Sediminitomix</taxon>
    </lineage>
</organism>
<keyword evidence="4 6" id="KW-1133">Transmembrane helix</keyword>
<evidence type="ECO:0000256" key="6">
    <source>
        <dbReference type="SAM" id="Phobius"/>
    </source>
</evidence>
<keyword evidence="2" id="KW-1003">Cell membrane</keyword>
<dbReference type="Pfam" id="PF00924">
    <property type="entry name" value="MS_channel_2nd"/>
    <property type="match status" value="1"/>
</dbReference>
<accession>A0A315ZH26</accession>
<feature type="transmembrane region" description="Helical" evidence="6">
    <location>
        <begin position="12"/>
        <end position="33"/>
    </location>
</feature>
<dbReference type="Proteomes" id="UP000245535">
    <property type="component" value="Unassembled WGS sequence"/>
</dbReference>
<feature type="transmembrane region" description="Helical" evidence="6">
    <location>
        <begin position="53"/>
        <end position="74"/>
    </location>
</feature>
<proteinExistence type="predicted"/>
<dbReference type="EMBL" id="QGDO01000001">
    <property type="protein sequence ID" value="PWJ44473.1"/>
    <property type="molecule type" value="Genomic_DNA"/>
</dbReference>
<feature type="transmembrane region" description="Helical" evidence="6">
    <location>
        <begin position="86"/>
        <end position="115"/>
    </location>
</feature>
<dbReference type="Gene3D" id="1.10.287.1260">
    <property type="match status" value="1"/>
</dbReference>
<evidence type="ECO:0000313" key="8">
    <source>
        <dbReference type="EMBL" id="PWJ44473.1"/>
    </source>
</evidence>
<evidence type="ECO:0000259" key="7">
    <source>
        <dbReference type="Pfam" id="PF00924"/>
    </source>
</evidence>
<evidence type="ECO:0000256" key="5">
    <source>
        <dbReference type="ARBA" id="ARBA00023136"/>
    </source>
</evidence>
<keyword evidence="5 6" id="KW-0472">Membrane</keyword>
<keyword evidence="9" id="KW-1185">Reference proteome</keyword>
<dbReference type="GO" id="GO:0008381">
    <property type="term" value="F:mechanosensitive monoatomic ion channel activity"/>
    <property type="evidence" value="ECO:0007669"/>
    <property type="project" value="InterPro"/>
</dbReference>
<evidence type="ECO:0000256" key="4">
    <source>
        <dbReference type="ARBA" id="ARBA00022989"/>
    </source>
</evidence>